<sequence length="1037" mass="117831">MLLARRTRHLRRLFIRKCSSTRRNEVGIQMLPRRLRDQIFPAVGGVESRTDAKTLKQIEKHLTEHGLWDKEADCLPEVESLQLPPLEGYSVVEHFERIAETYCRPYEDVIEKLLNAKVPDMPEEFAFRKGWVRYSADSGESTPVEAPSGNAFVFDVETMVTEGNLPALAVALSDSHWYSWCSDALVGGRDHRVDRITPEHLIPLGIDPGKEAVIVGHNVGFDRAFIREQYEPHNSKTRFLDTLSLHVCVSGQTSDQKIKTISNKRNPSDSLESWSDVSSLNNLADVHKLYREGDARLEKEIRKTFEKGTSDDVRADFQNLMRYCFKDVLATRSVLLEVLPLFKERSPHKASLFGLMEMLTSYLPVDNNWLRYIKESENAYNDVVSEIRSILHRVANESCRKFHNGAFRRDVWLQGLDWSAKEIKLRKTSQIPPPALGSLSLKNCLQARQRFLCGYPLWYIELCTKPPSDIIQYLDWVHGPWNTSTQKRCIPSLLKIMWDGYPLHFRMEDGWGYLVPETRERASQIKSHESPLWEEFPRDEYAKLIEKSRGETIDFSLLRKSIEEETTDNVEESIWAMRETMIEHKKVKSGALGKEHPGEKSSASPESYLKLSDGILFRKLPHKKGNDLNVGNPLSKDFIGKFEGNVLRSDEYRSANVLLKMSKETSYWKNARDRIKEQMVVWTSEDRAAILPKIIPAGTVSRRAVEKTWLTASNAKTDRIGSEFKAMVRAPEGYHFVGADVDSEELWIASLIGDASFGGIHGNTAFGWMTLQGKKSDGTDMHSRTAATAHCTRDQAKILNYARLYGAGQKFAARSLKDFDPALDEASAKKLARCMFSETKGYRRGGKWHGGTESHMFNKLEAHASSAEPRTPFLRSRISRALEPAVVDTQYMMSRVNWIVQSSAVDYLHLMLLSMRYLFDKFRIDGRLVVTIHDEVRFMVRSEHRYRAALALHITNLHVRAYFASSVGMRDLPYGVAFFSAVDVDKALRKEVGDDCVTPSNPHGLKLGYGIGEGEALDIYKTVALTCGSLEESGGVV</sequence>
<dbReference type="GO" id="GO:0005760">
    <property type="term" value="C:gamma DNA polymerase complex"/>
    <property type="evidence" value="ECO:0007669"/>
    <property type="project" value="InterPro"/>
</dbReference>
<dbReference type="Gene3D" id="3.30.70.370">
    <property type="match status" value="1"/>
</dbReference>
<evidence type="ECO:0000256" key="1">
    <source>
        <dbReference type="ARBA" id="ARBA00012417"/>
    </source>
</evidence>
<evidence type="ECO:0000259" key="6">
    <source>
        <dbReference type="SMART" id="SM00482"/>
    </source>
</evidence>
<evidence type="ECO:0000313" key="7">
    <source>
        <dbReference type="Proteomes" id="UP000694867"/>
    </source>
</evidence>
<dbReference type="GO" id="GO:0008408">
    <property type="term" value="F:3'-5' exonuclease activity"/>
    <property type="evidence" value="ECO:0007669"/>
    <property type="project" value="TreeGrafter"/>
</dbReference>
<evidence type="ECO:0000256" key="5">
    <source>
        <dbReference type="ARBA" id="ARBA00031966"/>
    </source>
</evidence>
<dbReference type="EC" id="2.7.7.7" evidence="1"/>
<dbReference type="Pfam" id="PF18136">
    <property type="entry name" value="DNApol_Exo"/>
    <property type="match status" value="1"/>
</dbReference>
<dbReference type="Gene3D" id="3.30.420.390">
    <property type="match status" value="2"/>
</dbReference>
<dbReference type="GO" id="GO:0006264">
    <property type="term" value="P:mitochondrial DNA replication"/>
    <property type="evidence" value="ECO:0007669"/>
    <property type="project" value="TreeGrafter"/>
</dbReference>
<dbReference type="RefSeq" id="XP_003743711.2">
    <property type="nucleotide sequence ID" value="XM_003743663.2"/>
</dbReference>
<protein>
    <recommendedName>
        <fullName evidence="1">DNA-directed DNA polymerase</fullName>
        <ecNumber evidence="1">2.7.7.7</ecNumber>
    </recommendedName>
    <alternativeName>
        <fullName evidence="5">Mitochondrial DNA polymerase catalytic subunit</fullName>
    </alternativeName>
</protein>
<organism evidence="7 8">
    <name type="scientific">Galendromus occidentalis</name>
    <name type="common">western predatory mite</name>
    <dbReference type="NCBI Taxonomy" id="34638"/>
    <lineage>
        <taxon>Eukaryota</taxon>
        <taxon>Metazoa</taxon>
        <taxon>Ecdysozoa</taxon>
        <taxon>Arthropoda</taxon>
        <taxon>Chelicerata</taxon>
        <taxon>Arachnida</taxon>
        <taxon>Acari</taxon>
        <taxon>Parasitiformes</taxon>
        <taxon>Mesostigmata</taxon>
        <taxon>Gamasina</taxon>
        <taxon>Phytoseioidea</taxon>
        <taxon>Phytoseiidae</taxon>
        <taxon>Typhlodrominae</taxon>
        <taxon>Galendromus</taxon>
    </lineage>
</organism>
<dbReference type="AlphaFoldDB" id="A0AAJ6QTU8"/>
<dbReference type="Pfam" id="PF00476">
    <property type="entry name" value="DNA_pol_A"/>
    <property type="match status" value="1"/>
</dbReference>
<dbReference type="PRINTS" id="PR00867">
    <property type="entry name" value="DNAPOLG"/>
</dbReference>
<dbReference type="CTD" id="8205"/>
<dbReference type="KEGG" id="goe:100900830"/>
<dbReference type="SUPFAM" id="SSF56672">
    <property type="entry name" value="DNA/RNA polymerases"/>
    <property type="match status" value="1"/>
</dbReference>
<keyword evidence="7" id="KW-1185">Reference proteome</keyword>
<evidence type="ECO:0000313" key="8">
    <source>
        <dbReference type="RefSeq" id="XP_003743711.2"/>
    </source>
</evidence>
<feature type="domain" description="DNA-directed DNA polymerase family A palm" evidence="6">
    <location>
        <begin position="721"/>
        <end position="944"/>
    </location>
</feature>
<dbReference type="InterPro" id="IPR043502">
    <property type="entry name" value="DNA/RNA_pol_sf"/>
</dbReference>
<keyword evidence="4" id="KW-0239">DNA-directed DNA polymerase</keyword>
<dbReference type="InterPro" id="IPR001098">
    <property type="entry name" value="DNA-dir_DNA_pol_A_palm_dom"/>
</dbReference>
<dbReference type="InterPro" id="IPR012337">
    <property type="entry name" value="RNaseH-like_sf"/>
</dbReference>
<name>A0AAJ6QTU8_9ACAR</name>
<dbReference type="PANTHER" id="PTHR10267:SF0">
    <property type="entry name" value="DNA POLYMERASE SUBUNIT GAMMA-1"/>
    <property type="match status" value="1"/>
</dbReference>
<dbReference type="GeneID" id="100900830"/>
<dbReference type="PROSITE" id="PS00447">
    <property type="entry name" value="DNA_POLYMERASE_A"/>
    <property type="match status" value="1"/>
</dbReference>
<dbReference type="GO" id="GO:0003887">
    <property type="term" value="F:DNA-directed DNA polymerase activity"/>
    <property type="evidence" value="ECO:0007669"/>
    <property type="project" value="UniProtKB-KW"/>
</dbReference>
<dbReference type="Gene3D" id="1.10.150.20">
    <property type="entry name" value="5' to 3' exonuclease, C-terminal subdomain"/>
    <property type="match status" value="1"/>
</dbReference>
<dbReference type="Proteomes" id="UP000694867">
    <property type="component" value="Unplaced"/>
</dbReference>
<proteinExistence type="predicted"/>
<dbReference type="PANTHER" id="PTHR10267">
    <property type="entry name" value="DNA POLYMERASE SUBUNIT GAMMA-1"/>
    <property type="match status" value="1"/>
</dbReference>
<evidence type="ECO:0000256" key="3">
    <source>
        <dbReference type="ARBA" id="ARBA00022695"/>
    </source>
</evidence>
<dbReference type="GO" id="GO:0003677">
    <property type="term" value="F:DNA binding"/>
    <property type="evidence" value="ECO:0007669"/>
    <property type="project" value="InterPro"/>
</dbReference>
<dbReference type="SUPFAM" id="SSF53098">
    <property type="entry name" value="Ribonuclease H-like"/>
    <property type="match status" value="1"/>
</dbReference>
<dbReference type="InterPro" id="IPR002297">
    <property type="entry name" value="DNA-dir_DNA_pol_A_mt"/>
</dbReference>
<accession>A0AAJ6QTU8</accession>
<dbReference type="InterPro" id="IPR019760">
    <property type="entry name" value="DNA-dir_DNA_pol_A_CS"/>
</dbReference>
<reference evidence="8" key="1">
    <citation type="submission" date="2025-08" db="UniProtKB">
        <authorList>
            <consortium name="RefSeq"/>
        </authorList>
    </citation>
    <scope>IDENTIFICATION</scope>
</reference>
<evidence type="ECO:0000256" key="2">
    <source>
        <dbReference type="ARBA" id="ARBA00022679"/>
    </source>
</evidence>
<dbReference type="SMART" id="SM00482">
    <property type="entry name" value="POLAc"/>
    <property type="match status" value="1"/>
</dbReference>
<dbReference type="InterPro" id="IPR041336">
    <property type="entry name" value="DNApol_Exo"/>
</dbReference>
<keyword evidence="3" id="KW-0548">Nucleotidyltransferase</keyword>
<evidence type="ECO:0000256" key="4">
    <source>
        <dbReference type="ARBA" id="ARBA00022932"/>
    </source>
</evidence>
<keyword evidence="2" id="KW-0808">Transferase</keyword>
<gene>
    <name evidence="8" type="primary">LOC100900830</name>
</gene>